<feature type="transmembrane region" description="Helical" evidence="2">
    <location>
        <begin position="270"/>
        <end position="292"/>
    </location>
</feature>
<feature type="transmembrane region" description="Helical" evidence="2">
    <location>
        <begin position="200"/>
        <end position="223"/>
    </location>
</feature>
<dbReference type="EMBL" id="PEXU01000043">
    <property type="protein sequence ID" value="PIS42437.1"/>
    <property type="molecule type" value="Genomic_DNA"/>
</dbReference>
<evidence type="ECO:0000313" key="4">
    <source>
        <dbReference type="Proteomes" id="UP000231542"/>
    </source>
</evidence>
<feature type="region of interest" description="Disordered" evidence="1">
    <location>
        <begin position="518"/>
        <end position="585"/>
    </location>
</feature>
<feature type="compositionally biased region" description="Basic and acidic residues" evidence="1">
    <location>
        <begin position="689"/>
        <end position="717"/>
    </location>
</feature>
<feature type="transmembrane region" description="Helical" evidence="2">
    <location>
        <begin position="229"/>
        <end position="249"/>
    </location>
</feature>
<dbReference type="AlphaFoldDB" id="A0A2H0YVB6"/>
<feature type="transmembrane region" description="Helical" evidence="2">
    <location>
        <begin position="312"/>
        <end position="339"/>
    </location>
</feature>
<name>A0A2H0YVB6_9BACT</name>
<keyword evidence="2" id="KW-1133">Transmembrane helix</keyword>
<dbReference type="Proteomes" id="UP000231542">
    <property type="component" value="Unassembled WGS sequence"/>
</dbReference>
<sequence>MFLNTLSKSKIAIKPLAIIGVVVLVSVLLIASETQGWDVTSIAKDAILGALGWVTQTIVKLLGGILGLVIDMLVAIAQYNHFTDSAAPPAIHIGWGVVRDFSNMLFIIGLMIIAFGTILKIQSYHARNALVKLIIMAVLINFSKTITGVLIDFAQVVMMTFVDAFKNSAPIVMTVSFNIQKMQSYADSVDVGNINLMATVASMILAVILLIVAITVVLAMGVVLLARILMLWILVILSPIAYIATVLPNTQRYATAWWSSLGKNLISGPLLAFFLWLSLSIISTSGAQPISLTSPSAGASFGEADIMTTQNMFNFIITIALLIMGLMMTQSLGVMGGSFAGSMVGQLRKAGISALKTPLKVGAWGTRKIKAGALPGRFLKGVDFNPASIVRTMRAGFAKKKQDEENRGMIAAGERLQKGGFKGAIGGLGAASWVENYAQGFLYRKGIQKSAPFIARGRQSKIDKLAKDRDKQVEGVKEAEAKVEEKNAADIYRDLQGQRAAEAKTEVTAIETEMEAISAKAQAPAEEAKEMRVEADRKEKSAQEKFGKGEISGVVLEKEKKEAEELRKQADEKKKDKSYTQSKEYADDQARLKELETKKITAQKNANNIEQGLKKFDVQDFATQDKHAREFLLKLSGNKDVEARRLAKGGMTKEQRESKELKVKELDLEVKNLNLDISKMKRLGQDSSEAEKRRKILVHEKTQAEDQLRRDVADPDDIKKNQEQAKKLQEESLNLSQDAEREYISQEQRVERKKQAEEKQKKLTRILDKLGKEMSFKPIDFLAQQERRRREHEESRKYDTTNEDELIAYFRNALQRENGTDAAAVALQSANVGHLNELINTTKATQNWYEDPDTKEITIEAKPGARIVFKKGEELSSGIEGMHVFMKEVFDKKLNYGKQASFALENDLSNIAEDKVHWTFGQAVGWKDGNFYQRSRPEQQTRCYIERSKRDFEQLYRGGNRLSIGTESWKDPDDHSKGRKAILNEYAVMELTKKWEGLIGLINRGRFNASASEHIMQYNQPIINLIQKDVMRKDDKDTTDNWNKVKKGLEILGGQAGKERKYREEVLEAHELLKKLGLTK</sequence>
<feature type="region of interest" description="Disordered" evidence="1">
    <location>
        <begin position="681"/>
        <end position="717"/>
    </location>
</feature>
<evidence type="ECO:0000256" key="1">
    <source>
        <dbReference type="SAM" id="MobiDB-lite"/>
    </source>
</evidence>
<feature type="compositionally biased region" description="Basic and acidic residues" evidence="1">
    <location>
        <begin position="556"/>
        <end position="585"/>
    </location>
</feature>
<feature type="transmembrane region" description="Helical" evidence="2">
    <location>
        <begin position="133"/>
        <end position="151"/>
    </location>
</feature>
<evidence type="ECO:0000256" key="2">
    <source>
        <dbReference type="SAM" id="Phobius"/>
    </source>
</evidence>
<comment type="caution">
    <text evidence="3">The sequence shown here is derived from an EMBL/GenBank/DDBJ whole genome shotgun (WGS) entry which is preliminary data.</text>
</comment>
<accession>A0A2H0YVB6</accession>
<feature type="transmembrane region" description="Helical" evidence="2">
    <location>
        <begin position="101"/>
        <end position="121"/>
    </location>
</feature>
<keyword evidence="2" id="KW-0812">Transmembrane</keyword>
<keyword evidence="2" id="KW-0472">Membrane</keyword>
<feature type="compositionally biased region" description="Basic and acidic residues" evidence="1">
    <location>
        <begin position="526"/>
        <end position="548"/>
    </location>
</feature>
<feature type="transmembrane region" description="Helical" evidence="2">
    <location>
        <begin position="12"/>
        <end position="31"/>
    </location>
</feature>
<reference evidence="3 4" key="1">
    <citation type="submission" date="2017-09" db="EMBL/GenBank/DDBJ databases">
        <title>Depth-based differentiation of microbial function through sediment-hosted aquifers and enrichment of novel symbionts in the deep terrestrial subsurface.</title>
        <authorList>
            <person name="Probst A.J."/>
            <person name="Ladd B."/>
            <person name="Jarett J.K."/>
            <person name="Geller-Mcgrath D.E."/>
            <person name="Sieber C.M."/>
            <person name="Emerson J.B."/>
            <person name="Anantharaman K."/>
            <person name="Thomas B.C."/>
            <person name="Malmstrom R."/>
            <person name="Stieglmeier M."/>
            <person name="Klingl A."/>
            <person name="Woyke T."/>
            <person name="Ryan C.M."/>
            <person name="Banfield J.F."/>
        </authorList>
    </citation>
    <scope>NUCLEOTIDE SEQUENCE [LARGE SCALE GENOMIC DNA]</scope>
    <source>
        <strain evidence="3">CG08_land_8_20_14_0_20_40_16</strain>
    </source>
</reference>
<evidence type="ECO:0000313" key="3">
    <source>
        <dbReference type="EMBL" id="PIS42437.1"/>
    </source>
</evidence>
<feature type="transmembrane region" description="Helical" evidence="2">
    <location>
        <begin position="61"/>
        <end position="81"/>
    </location>
</feature>
<gene>
    <name evidence="3" type="ORF">COT24_03635</name>
</gene>
<protein>
    <submittedName>
        <fullName evidence="3">Uncharacterized protein</fullName>
    </submittedName>
</protein>
<proteinExistence type="predicted"/>
<organism evidence="3 4">
    <name type="scientific">Candidatus Kerfeldbacteria bacterium CG08_land_8_20_14_0_20_40_16</name>
    <dbReference type="NCBI Taxonomy" id="2014244"/>
    <lineage>
        <taxon>Bacteria</taxon>
        <taxon>Candidatus Kerfeldiibacteriota</taxon>
    </lineage>
</organism>